<dbReference type="EMBL" id="PHWZ01000181">
    <property type="protein sequence ID" value="TEY60348.1"/>
    <property type="molecule type" value="Genomic_DNA"/>
</dbReference>
<keyword evidence="3" id="KW-1185">Reference proteome</keyword>
<dbReference type="AlphaFoldDB" id="A0A4Y8D359"/>
<name>A0A4Y8D359_9HELO</name>
<evidence type="ECO:0000256" key="1">
    <source>
        <dbReference type="SAM" id="Phobius"/>
    </source>
</evidence>
<sequence>MLSSNCMPRVHNLKTLSATHDDVDEDDLKAALAMTIAYAKENFAENCGHLFLDDFADEIGEAKECANDYDPSAMLLGLVGDRLVAEDVRAEQILSAELRACYGYIASMSIFAILKVFLLVHDMGNDGELFPGVDSKTRMALVSFLSCLA</sequence>
<reference evidence="2 3" key="1">
    <citation type="submission" date="2017-11" db="EMBL/GenBank/DDBJ databases">
        <title>Comparative genomics of Botrytis spp.</title>
        <authorList>
            <person name="Valero-Jimenez C.A."/>
            <person name="Tapia P."/>
            <person name="Veloso J."/>
            <person name="Silva-Moreno E."/>
            <person name="Staats M."/>
            <person name="Valdes J.H."/>
            <person name="Van Kan J.A.L."/>
        </authorList>
    </citation>
    <scope>NUCLEOTIDE SEQUENCE [LARGE SCALE GENOMIC DNA]</scope>
    <source>
        <strain evidence="2 3">MUCL2830</strain>
    </source>
</reference>
<evidence type="ECO:0000313" key="3">
    <source>
        <dbReference type="Proteomes" id="UP000297299"/>
    </source>
</evidence>
<keyword evidence="1" id="KW-0812">Transmembrane</keyword>
<comment type="caution">
    <text evidence="2">The sequence shown here is derived from an EMBL/GenBank/DDBJ whole genome shotgun (WGS) entry which is preliminary data.</text>
</comment>
<keyword evidence="1" id="KW-0472">Membrane</keyword>
<protein>
    <submittedName>
        <fullName evidence="2">Uncharacterized protein</fullName>
    </submittedName>
</protein>
<feature type="transmembrane region" description="Helical" evidence="1">
    <location>
        <begin position="101"/>
        <end position="120"/>
    </location>
</feature>
<keyword evidence="1" id="KW-1133">Transmembrane helix</keyword>
<gene>
    <name evidence="2" type="ORF">BOTCAL_0181g00160</name>
</gene>
<proteinExistence type="predicted"/>
<evidence type="ECO:0000313" key="2">
    <source>
        <dbReference type="EMBL" id="TEY60348.1"/>
    </source>
</evidence>
<accession>A0A4Y8D359</accession>
<organism evidence="2 3">
    <name type="scientific">Botryotinia calthae</name>
    <dbReference type="NCBI Taxonomy" id="38488"/>
    <lineage>
        <taxon>Eukaryota</taxon>
        <taxon>Fungi</taxon>
        <taxon>Dikarya</taxon>
        <taxon>Ascomycota</taxon>
        <taxon>Pezizomycotina</taxon>
        <taxon>Leotiomycetes</taxon>
        <taxon>Helotiales</taxon>
        <taxon>Sclerotiniaceae</taxon>
        <taxon>Botryotinia</taxon>
    </lineage>
</organism>
<dbReference type="Proteomes" id="UP000297299">
    <property type="component" value="Unassembled WGS sequence"/>
</dbReference>